<sequence>MPVNPEGRGHLGVVQKPRYQQLIETAFPIPARAIRQNLDRWASSQSVRLRLTSLCGETIAFTSSKTIWDTPDLLPGHVNRSRPAIFQLHRNQHTEGRFGVDGDMLS</sequence>
<reference evidence="2" key="3">
    <citation type="journal article" date="2010" name="Genome Res.">
        <title>Population genomic sequencing of Coccidioides fungi reveals recent hybridization and transposon control.</title>
        <authorList>
            <person name="Neafsey D.E."/>
            <person name="Barker B.M."/>
            <person name="Sharpton T.J."/>
            <person name="Stajich J.E."/>
            <person name="Park D.J."/>
            <person name="Whiston E."/>
            <person name="Hung C.-Y."/>
            <person name="McMahan C."/>
            <person name="White J."/>
            <person name="Sykes S."/>
            <person name="Heiman D."/>
            <person name="Young S."/>
            <person name="Zeng Q."/>
            <person name="Abouelleil A."/>
            <person name="Aftuck L."/>
            <person name="Bessette D."/>
            <person name="Brown A."/>
            <person name="FitzGerald M."/>
            <person name="Lui A."/>
            <person name="Macdonald J.P."/>
            <person name="Priest M."/>
            <person name="Orbach M.J."/>
            <person name="Galgiani J.N."/>
            <person name="Kirkland T.N."/>
            <person name="Cole G.T."/>
            <person name="Birren B.W."/>
            <person name="Henn M.R."/>
            <person name="Taylor J.W."/>
            <person name="Rounsley S.D."/>
        </authorList>
    </citation>
    <scope>NUCLEOTIDE SEQUENCE [LARGE SCALE GENOMIC DNA]</scope>
    <source>
        <strain evidence="2">RMSCC 3488</strain>
    </source>
</reference>
<protein>
    <submittedName>
        <fullName evidence="1">Uncharacterized protein</fullName>
    </submittedName>
</protein>
<reference evidence="1 2" key="1">
    <citation type="submission" date="2007-06" db="EMBL/GenBank/DDBJ databases">
        <title>The Genome Sequence of Coccidioides posadasii RMSCC_3488.</title>
        <authorList>
            <consortium name="Coccidioides Genome Resources Consortium"/>
            <consortium name="The Broad Institute Genome Sequencing Platform"/>
            <person name="Henn M.R."/>
            <person name="Sykes S."/>
            <person name="Young S."/>
            <person name="Jaffe D."/>
            <person name="Berlin A."/>
            <person name="Alvarez P."/>
            <person name="Butler J."/>
            <person name="Gnerre S."/>
            <person name="Grabherr M."/>
            <person name="Mauceli E."/>
            <person name="Brockman W."/>
            <person name="Kodira C."/>
            <person name="Alvarado L."/>
            <person name="Zeng Q."/>
            <person name="Crawford M."/>
            <person name="Antoine C."/>
            <person name="Devon K."/>
            <person name="Galgiani J."/>
            <person name="Orsborn K."/>
            <person name="Lewis M.L."/>
            <person name="Nusbaum C."/>
            <person name="Galagan J."/>
            <person name="Birren B."/>
        </authorList>
    </citation>
    <scope>NUCLEOTIDE SEQUENCE [LARGE SCALE GENOMIC DNA]</scope>
    <source>
        <strain evidence="1 2">RMSCC 3488</strain>
    </source>
</reference>
<organism evidence="1 2">
    <name type="scientific">Coccidioides posadasii RMSCC 3488</name>
    <dbReference type="NCBI Taxonomy" id="454284"/>
    <lineage>
        <taxon>Eukaryota</taxon>
        <taxon>Fungi</taxon>
        <taxon>Dikarya</taxon>
        <taxon>Ascomycota</taxon>
        <taxon>Pezizomycotina</taxon>
        <taxon>Eurotiomycetes</taxon>
        <taxon>Eurotiomycetidae</taxon>
        <taxon>Onygenales</taxon>
        <taxon>Onygenaceae</taxon>
        <taxon>Coccidioides</taxon>
    </lineage>
</organism>
<dbReference type="AlphaFoldDB" id="A0A0J6IN78"/>
<dbReference type="EMBL" id="DS268114">
    <property type="protein sequence ID" value="KMM73372.1"/>
    <property type="molecule type" value="Genomic_DNA"/>
</dbReference>
<gene>
    <name evidence="1" type="ORF">CPAG_09661</name>
</gene>
<dbReference type="Proteomes" id="UP000054567">
    <property type="component" value="Unassembled WGS sequence"/>
</dbReference>
<evidence type="ECO:0000313" key="1">
    <source>
        <dbReference type="EMBL" id="KMM73372.1"/>
    </source>
</evidence>
<evidence type="ECO:0000313" key="2">
    <source>
        <dbReference type="Proteomes" id="UP000054567"/>
    </source>
</evidence>
<reference evidence="2" key="2">
    <citation type="journal article" date="2009" name="Genome Res.">
        <title>Comparative genomic analyses of the human fungal pathogens Coccidioides and their relatives.</title>
        <authorList>
            <person name="Sharpton T.J."/>
            <person name="Stajich J.E."/>
            <person name="Rounsley S.D."/>
            <person name="Gardner M.J."/>
            <person name="Wortman J.R."/>
            <person name="Jordar V.S."/>
            <person name="Maiti R."/>
            <person name="Kodira C.D."/>
            <person name="Neafsey D.E."/>
            <person name="Zeng Q."/>
            <person name="Hung C.-Y."/>
            <person name="McMahan C."/>
            <person name="Muszewska A."/>
            <person name="Grynberg M."/>
            <person name="Mandel M.A."/>
            <person name="Kellner E.M."/>
            <person name="Barker B.M."/>
            <person name="Galgiani J.N."/>
            <person name="Orbach M.J."/>
            <person name="Kirkland T.N."/>
            <person name="Cole G.T."/>
            <person name="Henn M.R."/>
            <person name="Birren B.W."/>
            <person name="Taylor J.W."/>
        </authorList>
    </citation>
    <scope>NUCLEOTIDE SEQUENCE [LARGE SCALE GENOMIC DNA]</scope>
    <source>
        <strain evidence="2">RMSCC 3488</strain>
    </source>
</reference>
<dbReference type="VEuPathDB" id="FungiDB:CPAG_09661"/>
<name>A0A0J6IN78_COCPO</name>
<accession>A0A0J6IN78</accession>
<proteinExistence type="predicted"/>